<dbReference type="InterPro" id="IPR010611">
    <property type="entry name" value="3D_dom"/>
</dbReference>
<dbReference type="GO" id="GO:0009253">
    <property type="term" value="P:peptidoglycan catabolic process"/>
    <property type="evidence" value="ECO:0007669"/>
    <property type="project" value="TreeGrafter"/>
</dbReference>
<dbReference type="Proteomes" id="UP000463961">
    <property type="component" value="Chromosome"/>
</dbReference>
<gene>
    <name evidence="6" type="ORF">ICHIAU1_01880</name>
</gene>
<keyword evidence="3" id="KW-0456">Lyase</keyword>
<dbReference type="CDD" id="cd14485">
    <property type="entry name" value="mltA_like_LT_A"/>
    <property type="match status" value="1"/>
</dbReference>
<dbReference type="AlphaFoldDB" id="A0A679I755"/>
<dbReference type="GO" id="GO:0004553">
    <property type="term" value="F:hydrolase activity, hydrolyzing O-glycosyl compounds"/>
    <property type="evidence" value="ECO:0007669"/>
    <property type="project" value="InterPro"/>
</dbReference>
<dbReference type="InterPro" id="IPR036908">
    <property type="entry name" value="RlpA-like_sf"/>
</dbReference>
<dbReference type="Gene3D" id="2.40.40.10">
    <property type="entry name" value="RlpA-like domain"/>
    <property type="match status" value="1"/>
</dbReference>
<dbReference type="EMBL" id="AP022345">
    <property type="protein sequence ID" value="BBU67905.1"/>
    <property type="molecule type" value="Genomic_DNA"/>
</dbReference>
<keyword evidence="4" id="KW-0961">Cell wall biogenesis/degradation</keyword>
<dbReference type="InterPro" id="IPR005300">
    <property type="entry name" value="MltA_B"/>
</dbReference>
<sequence>MAIQIIKPLKPANWSDLPGWSDDKTLVEAFPAQLQSCNALGKKPTWQEACTAAKALSDSQRKDPSALRAYYQKHYKPYQLVQNDGAGNGLFTGYYEPLLQGAKEQNGKARYPIYGTPPDLLTIELGDLFPELKGKRVRGRLADGNKVIPYWTREQIEANPTRMHAKTLAWVDDAIELFFLQIQGSGRVQMPDGSRLRVGYADQNGQPYQSIGSVLIKQGALTKDSASMQGIQNWARNNPAKVQSLLNANPSYVFFRILPTDPNNPDAGPPGALGVPLTPGRSIAIDPRATPLGAPVWLDTTYPNSNKPMQRLVLAQDTGGAIKGAVRADFFWGFGAEAGKEAGRMKQSGQMWALLPPAAVPADKVRD</sequence>
<evidence type="ECO:0000256" key="3">
    <source>
        <dbReference type="ARBA" id="ARBA00023239"/>
    </source>
</evidence>
<proteinExistence type="predicted"/>
<name>A0A679I755_9RHOO</name>
<dbReference type="Gene3D" id="2.40.240.50">
    <property type="entry name" value="Barwin-like endoglucanases"/>
    <property type="match status" value="1"/>
</dbReference>
<organism evidence="6 7">
    <name type="scientific">Fluviibacter phosphoraccumulans</name>
    <dbReference type="NCBI Taxonomy" id="1751046"/>
    <lineage>
        <taxon>Bacteria</taxon>
        <taxon>Pseudomonadati</taxon>
        <taxon>Pseudomonadota</taxon>
        <taxon>Betaproteobacteria</taxon>
        <taxon>Rhodocyclales</taxon>
        <taxon>Fluviibacteraceae</taxon>
        <taxon>Fluviibacter</taxon>
    </lineage>
</organism>
<dbReference type="EC" id="4.2.2.n1" evidence="2"/>
<dbReference type="Pfam" id="PF06725">
    <property type="entry name" value="3D"/>
    <property type="match status" value="1"/>
</dbReference>
<evidence type="ECO:0000256" key="5">
    <source>
        <dbReference type="ARBA" id="ARBA00030918"/>
    </source>
</evidence>
<dbReference type="GO" id="GO:0008933">
    <property type="term" value="F:peptidoglycan lytic transglycosylase activity"/>
    <property type="evidence" value="ECO:0007669"/>
    <property type="project" value="TreeGrafter"/>
</dbReference>
<dbReference type="CDD" id="cd14668">
    <property type="entry name" value="mlta_B"/>
    <property type="match status" value="1"/>
</dbReference>
<dbReference type="GO" id="GO:0009254">
    <property type="term" value="P:peptidoglycan turnover"/>
    <property type="evidence" value="ECO:0007669"/>
    <property type="project" value="InterPro"/>
</dbReference>
<dbReference type="GO" id="GO:0019867">
    <property type="term" value="C:outer membrane"/>
    <property type="evidence" value="ECO:0007669"/>
    <property type="project" value="InterPro"/>
</dbReference>
<dbReference type="PIRSF" id="PIRSF019422">
    <property type="entry name" value="MltA"/>
    <property type="match status" value="1"/>
</dbReference>
<comment type="catalytic activity">
    <reaction evidence="1">
        <text>Exolytic cleavage of the (1-&gt;4)-beta-glycosidic linkage between N-acetylmuramic acid (MurNAc) and N-acetylglucosamine (GlcNAc) residues in peptidoglycan, from either the reducing or the non-reducing ends of the peptidoglycan chains, with concomitant formation of a 1,6-anhydrobond in the MurNAc residue.</text>
        <dbReference type="EC" id="4.2.2.n1"/>
    </reaction>
</comment>
<evidence type="ECO:0000313" key="7">
    <source>
        <dbReference type="Proteomes" id="UP000463961"/>
    </source>
</evidence>
<dbReference type="PANTHER" id="PTHR30124">
    <property type="entry name" value="MEMBRANE-BOUND LYTIC MUREIN TRANSGLYCOSYLASE A"/>
    <property type="match status" value="1"/>
</dbReference>
<evidence type="ECO:0000313" key="6">
    <source>
        <dbReference type="EMBL" id="BBU67905.1"/>
    </source>
</evidence>
<accession>A0A679I755</accession>
<dbReference type="SUPFAM" id="SSF50685">
    <property type="entry name" value="Barwin-like endoglucanases"/>
    <property type="match status" value="1"/>
</dbReference>
<dbReference type="SMART" id="SM00925">
    <property type="entry name" value="MltA"/>
    <property type="match status" value="1"/>
</dbReference>
<dbReference type="InterPro" id="IPR026044">
    <property type="entry name" value="MltA"/>
</dbReference>
<protein>
    <recommendedName>
        <fullName evidence="2">peptidoglycan lytic exotransglycosylase</fullName>
        <ecNumber evidence="2">4.2.2.n1</ecNumber>
    </recommendedName>
    <alternativeName>
        <fullName evidence="5">Murein hydrolase A</fullName>
    </alternativeName>
</protein>
<dbReference type="Pfam" id="PF03562">
    <property type="entry name" value="MltA"/>
    <property type="match status" value="1"/>
</dbReference>
<evidence type="ECO:0000256" key="2">
    <source>
        <dbReference type="ARBA" id="ARBA00012587"/>
    </source>
</evidence>
<reference evidence="7" key="1">
    <citation type="submission" date="2020-01" db="EMBL/GenBank/DDBJ databases">
        <title>Phosphoaccumulans saitamaens gen. nov., sp. nov., a polyphosphate accumulating bacterium isolated from surface river water.</title>
        <authorList>
            <person name="Watanabe K."/>
            <person name="Suda W."/>
        </authorList>
    </citation>
    <scope>NUCLEOTIDE SEQUENCE [LARGE SCALE GENOMIC DNA]</scope>
    <source>
        <strain evidence="7">ICHIAU1</strain>
    </source>
</reference>
<dbReference type="GO" id="GO:0071555">
    <property type="term" value="P:cell wall organization"/>
    <property type="evidence" value="ECO:0007669"/>
    <property type="project" value="UniProtKB-KW"/>
</dbReference>
<dbReference type="PANTHER" id="PTHR30124:SF0">
    <property type="entry name" value="MEMBRANE-BOUND LYTIC MUREIN TRANSGLYCOSYLASE A"/>
    <property type="match status" value="1"/>
</dbReference>
<evidence type="ECO:0000256" key="4">
    <source>
        <dbReference type="ARBA" id="ARBA00023316"/>
    </source>
</evidence>
<keyword evidence="7" id="KW-1185">Reference proteome</keyword>
<evidence type="ECO:0000256" key="1">
    <source>
        <dbReference type="ARBA" id="ARBA00001420"/>
    </source>
</evidence>